<dbReference type="GeneID" id="64670473"/>
<dbReference type="AlphaFoldDB" id="A0AAD4DQ73"/>
<evidence type="ECO:0000313" key="2">
    <source>
        <dbReference type="Proteomes" id="UP001195769"/>
    </source>
</evidence>
<dbReference type="EMBL" id="JABBWK010000160">
    <property type="protein sequence ID" value="KAG1889114.1"/>
    <property type="molecule type" value="Genomic_DNA"/>
</dbReference>
<dbReference type="RefSeq" id="XP_041217433.1">
    <property type="nucleotide sequence ID" value="XM_041376175.1"/>
</dbReference>
<keyword evidence="2" id="KW-1185">Reference proteome</keyword>
<name>A0AAD4DQ73_9AGAM</name>
<accession>A0AAD4DQ73</accession>
<protein>
    <submittedName>
        <fullName evidence="1">Uncharacterized protein</fullName>
    </submittedName>
</protein>
<feature type="non-terminal residue" evidence="1">
    <location>
        <position position="1"/>
    </location>
</feature>
<evidence type="ECO:0000313" key="1">
    <source>
        <dbReference type="EMBL" id="KAG1889114.1"/>
    </source>
</evidence>
<proteinExistence type="predicted"/>
<sequence length="94" mass="10662">GISEPFFEDWVLSEPSHFLTPETLHHIHQEFYDHNVKWLICAVGDAELDFRFSVLQPITGFHHFQGSITKLKQVTGLAQCDIQRSIIAVSADAV</sequence>
<gene>
    <name evidence="1" type="ORF">F5891DRAFT_965534</name>
</gene>
<comment type="caution">
    <text evidence="1">The sequence shown here is derived from an EMBL/GenBank/DDBJ whole genome shotgun (WGS) entry which is preliminary data.</text>
</comment>
<dbReference type="Pfam" id="PF18759">
    <property type="entry name" value="Plavaka"/>
    <property type="match status" value="1"/>
</dbReference>
<reference evidence="1" key="1">
    <citation type="journal article" date="2020" name="New Phytol.">
        <title>Comparative genomics reveals dynamic genome evolution in host specialist ectomycorrhizal fungi.</title>
        <authorList>
            <person name="Lofgren L.A."/>
            <person name="Nguyen N.H."/>
            <person name="Vilgalys R."/>
            <person name="Ruytinx J."/>
            <person name="Liao H.L."/>
            <person name="Branco S."/>
            <person name="Kuo A."/>
            <person name="LaButti K."/>
            <person name="Lipzen A."/>
            <person name="Andreopoulos W."/>
            <person name="Pangilinan J."/>
            <person name="Riley R."/>
            <person name="Hundley H."/>
            <person name="Na H."/>
            <person name="Barry K."/>
            <person name="Grigoriev I.V."/>
            <person name="Stajich J.E."/>
            <person name="Kennedy P.G."/>
        </authorList>
    </citation>
    <scope>NUCLEOTIDE SEQUENCE</scope>
    <source>
        <strain evidence="1">FC203</strain>
    </source>
</reference>
<dbReference type="InterPro" id="IPR041078">
    <property type="entry name" value="Plavaka"/>
</dbReference>
<dbReference type="Proteomes" id="UP001195769">
    <property type="component" value="Unassembled WGS sequence"/>
</dbReference>
<organism evidence="1 2">
    <name type="scientific">Suillus fuscotomentosus</name>
    <dbReference type="NCBI Taxonomy" id="1912939"/>
    <lineage>
        <taxon>Eukaryota</taxon>
        <taxon>Fungi</taxon>
        <taxon>Dikarya</taxon>
        <taxon>Basidiomycota</taxon>
        <taxon>Agaricomycotina</taxon>
        <taxon>Agaricomycetes</taxon>
        <taxon>Agaricomycetidae</taxon>
        <taxon>Boletales</taxon>
        <taxon>Suillineae</taxon>
        <taxon>Suillaceae</taxon>
        <taxon>Suillus</taxon>
    </lineage>
</organism>